<proteinExistence type="predicted"/>
<comment type="caution">
    <text evidence="1">The sequence shown here is derived from an EMBL/GenBank/DDBJ whole genome shotgun (WGS) entry which is preliminary data.</text>
</comment>
<dbReference type="SUPFAM" id="SSF56209">
    <property type="entry name" value="Nitrile hydratase alpha chain"/>
    <property type="match status" value="1"/>
</dbReference>
<dbReference type="AlphaFoldDB" id="A0A7W9WJI2"/>
<gene>
    <name evidence="1" type="ORF">HNR57_007048</name>
</gene>
<name>A0A7W9WJI2_9ACTN</name>
<accession>A0A7W9WJI2</accession>
<keyword evidence="2" id="KW-1185">Reference proteome</keyword>
<organism evidence="1 2">
    <name type="scientific">Streptomyces paradoxus</name>
    <dbReference type="NCBI Taxonomy" id="66375"/>
    <lineage>
        <taxon>Bacteria</taxon>
        <taxon>Bacillati</taxon>
        <taxon>Actinomycetota</taxon>
        <taxon>Actinomycetes</taxon>
        <taxon>Kitasatosporales</taxon>
        <taxon>Streptomycetaceae</taxon>
        <taxon>Streptomyces</taxon>
    </lineage>
</organism>
<protein>
    <submittedName>
        <fullName evidence="1">Uncharacterized protein</fullName>
    </submittedName>
</protein>
<dbReference type="InterPro" id="IPR036648">
    <property type="entry name" value="CN_Hdrase_a/SCN_Hdrase_g_sf"/>
</dbReference>
<reference evidence="1 2" key="1">
    <citation type="submission" date="2020-08" db="EMBL/GenBank/DDBJ databases">
        <title>Genomic Encyclopedia of Type Strains, Phase IV (KMG-IV): sequencing the most valuable type-strain genomes for metagenomic binning, comparative biology and taxonomic classification.</title>
        <authorList>
            <person name="Goeker M."/>
        </authorList>
    </citation>
    <scope>NUCLEOTIDE SEQUENCE [LARGE SCALE GENOMIC DNA]</scope>
    <source>
        <strain evidence="1 2">DSM 43350</strain>
    </source>
</reference>
<dbReference type="GO" id="GO:0046914">
    <property type="term" value="F:transition metal ion binding"/>
    <property type="evidence" value="ECO:0007669"/>
    <property type="project" value="InterPro"/>
</dbReference>
<dbReference type="EMBL" id="JACHGV010000015">
    <property type="protein sequence ID" value="MBB6081097.1"/>
    <property type="molecule type" value="Genomic_DNA"/>
</dbReference>
<dbReference type="GO" id="GO:0003824">
    <property type="term" value="F:catalytic activity"/>
    <property type="evidence" value="ECO:0007669"/>
    <property type="project" value="InterPro"/>
</dbReference>
<evidence type="ECO:0000313" key="2">
    <source>
        <dbReference type="Proteomes" id="UP000591537"/>
    </source>
</evidence>
<evidence type="ECO:0000313" key="1">
    <source>
        <dbReference type="EMBL" id="MBB6081097.1"/>
    </source>
</evidence>
<dbReference type="Proteomes" id="UP000591537">
    <property type="component" value="Unassembled WGS sequence"/>
</dbReference>
<sequence length="84" mass="9306">MTEDVAAVRLRLVQMVAKAEADDAFRRRLAEDPGSVFAEYQIPENAVEDYSRAITQARADGECSDFTCFSSECGPTCYVTVFTL</sequence>
<dbReference type="RefSeq" id="WP_184566554.1">
    <property type="nucleotide sequence ID" value="NZ_BAAARS010000012.1"/>
</dbReference>